<evidence type="ECO:0000256" key="3">
    <source>
        <dbReference type="ARBA" id="ARBA00023125"/>
    </source>
</evidence>
<dbReference type="CDD" id="cd08417">
    <property type="entry name" value="PBP2_Nitroaromatics_like"/>
    <property type="match status" value="1"/>
</dbReference>
<comment type="similarity">
    <text evidence="1">Belongs to the LysR transcriptional regulatory family.</text>
</comment>
<dbReference type="InterPro" id="IPR036390">
    <property type="entry name" value="WH_DNA-bd_sf"/>
</dbReference>
<evidence type="ECO:0000313" key="5">
    <source>
        <dbReference type="EMBL" id="CAB1370890.1"/>
    </source>
</evidence>
<keyword evidence="3" id="KW-0238">DNA-binding</keyword>
<dbReference type="GO" id="GO:0003677">
    <property type="term" value="F:DNA binding"/>
    <property type="evidence" value="ECO:0007669"/>
    <property type="project" value="UniProtKB-KW"/>
</dbReference>
<evidence type="ECO:0000256" key="4">
    <source>
        <dbReference type="ARBA" id="ARBA00023163"/>
    </source>
</evidence>
<dbReference type="Pfam" id="PF03466">
    <property type="entry name" value="LysR_substrate"/>
    <property type="match status" value="1"/>
</dbReference>
<dbReference type="PRINTS" id="PR00039">
    <property type="entry name" value="HTHLYSR"/>
</dbReference>
<dbReference type="InterPro" id="IPR050389">
    <property type="entry name" value="LysR-type_TF"/>
</dbReference>
<dbReference type="RefSeq" id="WP_197970654.1">
    <property type="nucleotide sequence ID" value="NZ_LR778301.1"/>
</dbReference>
<keyword evidence="2" id="KW-0805">Transcription regulation</keyword>
<reference evidence="5 6" key="1">
    <citation type="submission" date="2020-03" db="EMBL/GenBank/DDBJ databases">
        <authorList>
            <consortium name="Genoscope - CEA"/>
            <person name="William W."/>
        </authorList>
    </citation>
    <scope>NUCLEOTIDE SEQUENCE [LARGE SCALE GENOMIC DNA]</scope>
    <source>
        <strain evidence="6">DSM 16959</strain>
    </source>
</reference>
<protein>
    <submittedName>
        <fullName evidence="5">LysR family transcriptional regulator</fullName>
    </submittedName>
</protein>
<dbReference type="InterPro" id="IPR037402">
    <property type="entry name" value="YidZ_PBP2"/>
</dbReference>
<dbReference type="Pfam" id="PF00126">
    <property type="entry name" value="HTH_1"/>
    <property type="match status" value="1"/>
</dbReference>
<dbReference type="Proteomes" id="UP000515733">
    <property type="component" value="Chromosome"/>
</dbReference>
<dbReference type="PANTHER" id="PTHR30118">
    <property type="entry name" value="HTH-TYPE TRANSCRIPTIONAL REGULATOR LEUO-RELATED"/>
    <property type="match status" value="1"/>
</dbReference>
<sequence length="324" mass="35749">MKAINTAKIDLNLLVVFEAIYTEGSVTRASARLNLTQPAISHALGRLRVLFGDPLFTRQSHAMVPTPMARSIVEPIATALRALDGTLSRAFSFDPGKAQRTLTLGLPGGEESSFLPPLMKRMLETSCIDLVTVSYDRVQLESRLASGKMDLALDILLPHSTQVLHQPLATEQRVVLARRDHPVVGPGLDLETYLTQQHIHVSSARQGDNLLDTELSRLGMQRRIRLRCQDYLAACRIVAETDLILTMPAELAPEYLSTPYGNQVLPSPADLPLPDMELYLYWHGSADGDPANRWLREQMAQVLKPAVTTAKATRSPSRGRRCAA</sequence>
<dbReference type="Gene3D" id="1.10.10.10">
    <property type="entry name" value="Winged helix-like DNA-binding domain superfamily/Winged helix DNA-binding domain"/>
    <property type="match status" value="1"/>
</dbReference>
<dbReference type="PROSITE" id="PS50931">
    <property type="entry name" value="HTH_LYSR"/>
    <property type="match status" value="1"/>
</dbReference>
<dbReference type="EMBL" id="LR778301">
    <property type="protein sequence ID" value="CAB1370890.1"/>
    <property type="molecule type" value="Genomic_DNA"/>
</dbReference>
<proteinExistence type="inferred from homology"/>
<keyword evidence="6" id="KW-1185">Reference proteome</keyword>
<dbReference type="SUPFAM" id="SSF53850">
    <property type="entry name" value="Periplasmic binding protein-like II"/>
    <property type="match status" value="1"/>
</dbReference>
<evidence type="ECO:0000256" key="1">
    <source>
        <dbReference type="ARBA" id="ARBA00009437"/>
    </source>
</evidence>
<evidence type="ECO:0000256" key="2">
    <source>
        <dbReference type="ARBA" id="ARBA00023015"/>
    </source>
</evidence>
<name>A0A6S6Y5X4_9PROT</name>
<dbReference type="KEGG" id="doe:DENOEST_3736"/>
<accession>A0A6S6Y5X4</accession>
<keyword evidence="4" id="KW-0804">Transcription</keyword>
<dbReference type="PANTHER" id="PTHR30118:SF15">
    <property type="entry name" value="TRANSCRIPTIONAL REGULATORY PROTEIN"/>
    <property type="match status" value="1"/>
</dbReference>
<gene>
    <name evidence="5" type="ORF">DENOEST_3736</name>
</gene>
<dbReference type="InterPro" id="IPR005119">
    <property type="entry name" value="LysR_subst-bd"/>
</dbReference>
<evidence type="ECO:0000313" key="6">
    <source>
        <dbReference type="Proteomes" id="UP000515733"/>
    </source>
</evidence>
<dbReference type="SUPFAM" id="SSF46785">
    <property type="entry name" value="Winged helix' DNA-binding domain"/>
    <property type="match status" value="1"/>
</dbReference>
<dbReference type="InterPro" id="IPR036388">
    <property type="entry name" value="WH-like_DNA-bd_sf"/>
</dbReference>
<dbReference type="Gene3D" id="3.40.190.10">
    <property type="entry name" value="Periplasmic binding protein-like II"/>
    <property type="match status" value="2"/>
</dbReference>
<organism evidence="5 6">
    <name type="scientific">Denitratisoma oestradiolicum</name>
    <dbReference type="NCBI Taxonomy" id="311182"/>
    <lineage>
        <taxon>Bacteria</taxon>
        <taxon>Pseudomonadati</taxon>
        <taxon>Pseudomonadota</taxon>
        <taxon>Betaproteobacteria</taxon>
        <taxon>Nitrosomonadales</taxon>
        <taxon>Sterolibacteriaceae</taxon>
        <taxon>Denitratisoma</taxon>
    </lineage>
</organism>
<dbReference type="AlphaFoldDB" id="A0A6S6Y5X4"/>
<dbReference type="GO" id="GO:0003700">
    <property type="term" value="F:DNA-binding transcription factor activity"/>
    <property type="evidence" value="ECO:0007669"/>
    <property type="project" value="InterPro"/>
</dbReference>
<dbReference type="InterPro" id="IPR000847">
    <property type="entry name" value="LysR_HTH_N"/>
</dbReference>